<proteinExistence type="predicted"/>
<sequence>MDSRNTSYHLGNKRKPRIFEDLPSSLQHTTVSNFNVVDAAPRRSKQSSRREKEEPNAHNSNININTEVHQILPQSTIAISELFSALMDPPEFQLEKRAEPNSLRVHYSADNNATESQSRNRKFTKLQIGVRAILGLMILFIIICCIAYFVEPKSTASVSFVLLRIFEYECIF</sequence>
<feature type="region of interest" description="Disordered" evidence="1">
    <location>
        <begin position="38"/>
        <end position="61"/>
    </location>
</feature>
<keyword evidence="2" id="KW-0472">Membrane</keyword>
<evidence type="ECO:0000313" key="4">
    <source>
        <dbReference type="Proteomes" id="UP000807504"/>
    </source>
</evidence>
<dbReference type="EMBL" id="JABXBU010002231">
    <property type="protein sequence ID" value="KAF8764633.1"/>
    <property type="molecule type" value="Genomic_DNA"/>
</dbReference>
<dbReference type="Proteomes" id="UP000807504">
    <property type="component" value="Unassembled WGS sequence"/>
</dbReference>
<comment type="caution">
    <text evidence="3">The sequence shown here is derived from an EMBL/GenBank/DDBJ whole genome shotgun (WGS) entry which is preliminary data.</text>
</comment>
<protein>
    <submittedName>
        <fullName evidence="3">Uncharacterized protein</fullName>
    </submittedName>
</protein>
<accession>A0A8T0E2G3</accession>
<gene>
    <name evidence="3" type="ORF">HNY73_022690</name>
</gene>
<dbReference type="AlphaFoldDB" id="A0A8T0E2G3"/>
<evidence type="ECO:0000313" key="3">
    <source>
        <dbReference type="EMBL" id="KAF8764633.1"/>
    </source>
</evidence>
<keyword evidence="2" id="KW-0812">Transmembrane</keyword>
<keyword evidence="4" id="KW-1185">Reference proteome</keyword>
<feature type="transmembrane region" description="Helical" evidence="2">
    <location>
        <begin position="128"/>
        <end position="150"/>
    </location>
</feature>
<reference evidence="3" key="2">
    <citation type="submission" date="2020-06" db="EMBL/GenBank/DDBJ databases">
        <authorList>
            <person name="Sheffer M."/>
        </authorList>
    </citation>
    <scope>NUCLEOTIDE SEQUENCE</scope>
</reference>
<evidence type="ECO:0000256" key="1">
    <source>
        <dbReference type="SAM" id="MobiDB-lite"/>
    </source>
</evidence>
<reference evidence="3" key="1">
    <citation type="journal article" date="2020" name="bioRxiv">
        <title>Chromosome-level reference genome of the European wasp spider Argiope bruennichi: a resource for studies on range expansion and evolutionary adaptation.</title>
        <authorList>
            <person name="Sheffer M.M."/>
            <person name="Hoppe A."/>
            <person name="Krehenwinkel H."/>
            <person name="Uhl G."/>
            <person name="Kuss A.W."/>
            <person name="Jensen L."/>
            <person name="Jensen C."/>
            <person name="Gillespie R.G."/>
            <person name="Hoff K.J."/>
            <person name="Prost S."/>
        </authorList>
    </citation>
    <scope>NUCLEOTIDE SEQUENCE</scope>
</reference>
<evidence type="ECO:0000256" key="2">
    <source>
        <dbReference type="SAM" id="Phobius"/>
    </source>
</evidence>
<name>A0A8T0E2G3_ARGBR</name>
<keyword evidence="2" id="KW-1133">Transmembrane helix</keyword>
<organism evidence="3 4">
    <name type="scientific">Argiope bruennichi</name>
    <name type="common">Wasp spider</name>
    <name type="synonym">Aranea bruennichi</name>
    <dbReference type="NCBI Taxonomy" id="94029"/>
    <lineage>
        <taxon>Eukaryota</taxon>
        <taxon>Metazoa</taxon>
        <taxon>Ecdysozoa</taxon>
        <taxon>Arthropoda</taxon>
        <taxon>Chelicerata</taxon>
        <taxon>Arachnida</taxon>
        <taxon>Araneae</taxon>
        <taxon>Araneomorphae</taxon>
        <taxon>Entelegynae</taxon>
        <taxon>Araneoidea</taxon>
        <taxon>Araneidae</taxon>
        <taxon>Argiope</taxon>
    </lineage>
</organism>